<accession>A0A1X2IN61</accession>
<dbReference type="InterPro" id="IPR036477">
    <property type="entry name" value="Formyl_transf_N_sf"/>
</dbReference>
<protein>
    <recommendedName>
        <fullName evidence="2">phosphoribosylglycinamide formyltransferase 1</fullName>
        <ecNumber evidence="2">2.1.2.2</ecNumber>
    </recommendedName>
    <alternativeName>
        <fullName evidence="7">5'-phosphoribosylglycinamide transformylase</fullName>
    </alternativeName>
    <alternativeName>
        <fullName evidence="6">GAR transformylase</fullName>
    </alternativeName>
</protein>
<dbReference type="GO" id="GO:0004644">
    <property type="term" value="F:phosphoribosylglycinamide formyltransferase activity"/>
    <property type="evidence" value="ECO:0007669"/>
    <property type="project" value="UniProtKB-EC"/>
</dbReference>
<keyword evidence="4" id="KW-0658">Purine biosynthesis</keyword>
<evidence type="ECO:0000256" key="2">
    <source>
        <dbReference type="ARBA" id="ARBA00012254"/>
    </source>
</evidence>
<organism evidence="10 11">
    <name type="scientific">Absidia repens</name>
    <dbReference type="NCBI Taxonomy" id="90262"/>
    <lineage>
        <taxon>Eukaryota</taxon>
        <taxon>Fungi</taxon>
        <taxon>Fungi incertae sedis</taxon>
        <taxon>Mucoromycota</taxon>
        <taxon>Mucoromycotina</taxon>
        <taxon>Mucoromycetes</taxon>
        <taxon>Mucorales</taxon>
        <taxon>Cunninghamellaceae</taxon>
        <taxon>Absidia</taxon>
    </lineage>
</organism>
<reference evidence="10 11" key="1">
    <citation type="submission" date="2016-07" db="EMBL/GenBank/DDBJ databases">
        <title>Pervasive Adenine N6-methylation of Active Genes in Fungi.</title>
        <authorList>
            <consortium name="DOE Joint Genome Institute"/>
            <person name="Mondo S.J."/>
            <person name="Dannebaum R.O."/>
            <person name="Kuo R.C."/>
            <person name="Labutti K."/>
            <person name="Haridas S."/>
            <person name="Kuo A."/>
            <person name="Salamov A."/>
            <person name="Ahrendt S.R."/>
            <person name="Lipzen A."/>
            <person name="Sullivan W."/>
            <person name="Andreopoulos W.B."/>
            <person name="Clum A."/>
            <person name="Lindquist E."/>
            <person name="Daum C."/>
            <person name="Ramamoorthy G.K."/>
            <person name="Gryganskyi A."/>
            <person name="Culley D."/>
            <person name="Magnuson J.K."/>
            <person name="James T.Y."/>
            <person name="O'Malley M.A."/>
            <person name="Stajich J.E."/>
            <person name="Spatafora J.W."/>
            <person name="Visel A."/>
            <person name="Grigoriev I.V."/>
        </authorList>
    </citation>
    <scope>NUCLEOTIDE SEQUENCE [LARGE SCALE GENOMIC DNA]</scope>
    <source>
        <strain evidence="10 11">NRRL 1336</strain>
    </source>
</reference>
<evidence type="ECO:0000256" key="4">
    <source>
        <dbReference type="ARBA" id="ARBA00022755"/>
    </source>
</evidence>
<proteinExistence type="inferred from homology"/>
<evidence type="ECO:0000313" key="10">
    <source>
        <dbReference type="EMBL" id="ORZ19462.1"/>
    </source>
</evidence>
<dbReference type="PROSITE" id="PS00373">
    <property type="entry name" value="GART"/>
    <property type="match status" value="1"/>
</dbReference>
<name>A0A1X2IN61_9FUNG</name>
<dbReference type="OrthoDB" id="5575075at2759"/>
<feature type="domain" description="Formyl transferase N-terminal" evidence="9">
    <location>
        <begin position="21"/>
        <end position="214"/>
    </location>
</feature>
<dbReference type="AlphaFoldDB" id="A0A1X2IN61"/>
<dbReference type="Pfam" id="PF00551">
    <property type="entry name" value="Formyl_trans_N"/>
    <property type="match status" value="1"/>
</dbReference>
<comment type="caution">
    <text evidence="10">The sequence shown here is derived from an EMBL/GenBank/DDBJ whole genome shotgun (WGS) entry which is preliminary data.</text>
</comment>
<dbReference type="Gene3D" id="3.40.50.170">
    <property type="entry name" value="Formyl transferase, N-terminal domain"/>
    <property type="match status" value="1"/>
</dbReference>
<dbReference type="InterPro" id="IPR001555">
    <property type="entry name" value="GART_AS"/>
</dbReference>
<dbReference type="InterPro" id="IPR004607">
    <property type="entry name" value="GART"/>
</dbReference>
<dbReference type="STRING" id="90262.A0A1X2IN61"/>
<comment type="catalytic activity">
    <reaction evidence="8">
        <text>N(1)-(5-phospho-beta-D-ribosyl)glycinamide + (6R)-10-formyltetrahydrofolate = N(2)-formyl-N(1)-(5-phospho-beta-D-ribosyl)glycinamide + (6S)-5,6,7,8-tetrahydrofolate + H(+)</text>
        <dbReference type="Rhea" id="RHEA:15053"/>
        <dbReference type="ChEBI" id="CHEBI:15378"/>
        <dbReference type="ChEBI" id="CHEBI:57453"/>
        <dbReference type="ChEBI" id="CHEBI:143788"/>
        <dbReference type="ChEBI" id="CHEBI:147286"/>
        <dbReference type="ChEBI" id="CHEBI:195366"/>
        <dbReference type="EC" id="2.1.2.2"/>
    </reaction>
</comment>
<comment type="pathway">
    <text evidence="1">Purine metabolism; IMP biosynthesis via de novo pathway; N(2)-formyl-N(1)-(5-phospho-D-ribosyl)glycinamide from N(1)-(5-phospho-D-ribosyl)glycinamide (10-formyl THF route): step 1/1.</text>
</comment>
<evidence type="ECO:0000256" key="6">
    <source>
        <dbReference type="ARBA" id="ARBA00041324"/>
    </source>
</evidence>
<dbReference type="CDD" id="cd08645">
    <property type="entry name" value="FMT_core_GART"/>
    <property type="match status" value="1"/>
</dbReference>
<dbReference type="EMBL" id="MCGE01000007">
    <property type="protein sequence ID" value="ORZ19462.1"/>
    <property type="molecule type" value="Genomic_DNA"/>
</dbReference>
<evidence type="ECO:0000259" key="9">
    <source>
        <dbReference type="Pfam" id="PF00551"/>
    </source>
</evidence>
<dbReference type="InterPro" id="IPR002376">
    <property type="entry name" value="Formyl_transf_N"/>
</dbReference>
<keyword evidence="11" id="KW-1185">Reference proteome</keyword>
<evidence type="ECO:0000256" key="7">
    <source>
        <dbReference type="ARBA" id="ARBA00041682"/>
    </source>
</evidence>
<dbReference type="NCBIfam" id="TIGR00639">
    <property type="entry name" value="PurN"/>
    <property type="match status" value="1"/>
</dbReference>
<dbReference type="PANTHER" id="PTHR43369">
    <property type="entry name" value="PHOSPHORIBOSYLGLYCINAMIDE FORMYLTRANSFERASE"/>
    <property type="match status" value="1"/>
</dbReference>
<dbReference type="SUPFAM" id="SSF53328">
    <property type="entry name" value="Formyltransferase"/>
    <property type="match status" value="1"/>
</dbReference>
<evidence type="ECO:0000313" key="11">
    <source>
        <dbReference type="Proteomes" id="UP000193560"/>
    </source>
</evidence>
<sequence length="230" mass="25140">MASATDSTSIQQQQQQQLPTIVVLISGSGSNLQALIDATQNTNQDSGSPSLKANIIGVISNRQKAYGLERAQKAGIPTETVSLKRFKDQGKSREDFDDAVATLITTKYQPDLVVLAGWMHILSPRFLAHFPRDNVMNLHPALPGQFDGAHAIDRAFEAFQQGTISETGIMVHKVIADVDRGQVILQQPVPILPSDTLSTLEDRIHLAEHDIIVRGAQAFLDELTGKQQQQ</sequence>
<evidence type="ECO:0000256" key="8">
    <source>
        <dbReference type="ARBA" id="ARBA00047664"/>
    </source>
</evidence>
<dbReference type="UniPathway" id="UPA00074">
    <property type="reaction ID" value="UER00126"/>
</dbReference>
<comment type="similarity">
    <text evidence="5">Belongs to the GART family.</text>
</comment>
<keyword evidence="3 10" id="KW-0808">Transferase</keyword>
<dbReference type="PANTHER" id="PTHR43369:SF2">
    <property type="entry name" value="PHOSPHORIBOSYLGLYCINAMIDE FORMYLTRANSFERASE"/>
    <property type="match status" value="1"/>
</dbReference>
<evidence type="ECO:0000256" key="3">
    <source>
        <dbReference type="ARBA" id="ARBA00022679"/>
    </source>
</evidence>
<gene>
    <name evidence="10" type="ORF">BCR42DRAFT_409814</name>
</gene>
<evidence type="ECO:0000256" key="5">
    <source>
        <dbReference type="ARBA" id="ARBA00038440"/>
    </source>
</evidence>
<dbReference type="GO" id="GO:0005737">
    <property type="term" value="C:cytoplasm"/>
    <property type="evidence" value="ECO:0007669"/>
    <property type="project" value="TreeGrafter"/>
</dbReference>
<dbReference type="HAMAP" id="MF_01930">
    <property type="entry name" value="PurN"/>
    <property type="match status" value="1"/>
</dbReference>
<dbReference type="Proteomes" id="UP000193560">
    <property type="component" value="Unassembled WGS sequence"/>
</dbReference>
<dbReference type="GO" id="GO:0006189">
    <property type="term" value="P:'de novo' IMP biosynthetic process"/>
    <property type="evidence" value="ECO:0007669"/>
    <property type="project" value="UniProtKB-UniPathway"/>
</dbReference>
<dbReference type="GO" id="GO:0046084">
    <property type="term" value="P:adenine biosynthetic process"/>
    <property type="evidence" value="ECO:0007669"/>
    <property type="project" value="EnsemblFungi"/>
</dbReference>
<dbReference type="EC" id="2.1.2.2" evidence="2"/>
<evidence type="ECO:0000256" key="1">
    <source>
        <dbReference type="ARBA" id="ARBA00005054"/>
    </source>
</evidence>